<keyword evidence="1" id="KW-0812">Transmembrane</keyword>
<name>A0BZ30_PARTE</name>
<feature type="transmembrane region" description="Helical" evidence="1">
    <location>
        <begin position="82"/>
        <end position="102"/>
    </location>
</feature>
<protein>
    <recommendedName>
        <fullName evidence="4">Transmembrane protein</fullName>
    </recommendedName>
</protein>
<feature type="transmembrane region" description="Helical" evidence="1">
    <location>
        <begin position="108"/>
        <end position="131"/>
    </location>
</feature>
<evidence type="ECO:0000313" key="2">
    <source>
        <dbReference type="EMBL" id="CAK63797.1"/>
    </source>
</evidence>
<keyword evidence="1" id="KW-0472">Membrane</keyword>
<evidence type="ECO:0000313" key="3">
    <source>
        <dbReference type="Proteomes" id="UP000000600"/>
    </source>
</evidence>
<dbReference type="EMBL" id="CT868028">
    <property type="protein sequence ID" value="CAK63797.1"/>
    <property type="molecule type" value="Genomic_DNA"/>
</dbReference>
<feature type="transmembrane region" description="Helical" evidence="1">
    <location>
        <begin position="306"/>
        <end position="327"/>
    </location>
</feature>
<reference evidence="2 3" key="1">
    <citation type="journal article" date="2006" name="Nature">
        <title>Global trends of whole-genome duplications revealed by the ciliate Paramecium tetraurelia.</title>
        <authorList>
            <consortium name="Genoscope"/>
            <person name="Aury J.-M."/>
            <person name="Jaillon O."/>
            <person name="Duret L."/>
            <person name="Noel B."/>
            <person name="Jubin C."/>
            <person name="Porcel B.M."/>
            <person name="Segurens B."/>
            <person name="Daubin V."/>
            <person name="Anthouard V."/>
            <person name="Aiach N."/>
            <person name="Arnaiz O."/>
            <person name="Billaut A."/>
            <person name="Beisson J."/>
            <person name="Blanc I."/>
            <person name="Bouhouche K."/>
            <person name="Camara F."/>
            <person name="Duharcourt S."/>
            <person name="Guigo R."/>
            <person name="Gogendeau D."/>
            <person name="Katinka M."/>
            <person name="Keller A.-M."/>
            <person name="Kissmehl R."/>
            <person name="Klotz C."/>
            <person name="Koll F."/>
            <person name="Le Moue A."/>
            <person name="Lepere C."/>
            <person name="Malinsky S."/>
            <person name="Nowacki M."/>
            <person name="Nowak J.K."/>
            <person name="Plattner H."/>
            <person name="Poulain J."/>
            <person name="Ruiz F."/>
            <person name="Serrano V."/>
            <person name="Zagulski M."/>
            <person name="Dessen P."/>
            <person name="Betermier M."/>
            <person name="Weissenbach J."/>
            <person name="Scarpelli C."/>
            <person name="Schachter V."/>
            <person name="Sperling L."/>
            <person name="Meyer E."/>
            <person name="Cohen J."/>
            <person name="Wincker P."/>
        </authorList>
    </citation>
    <scope>NUCLEOTIDE SEQUENCE [LARGE SCALE GENOMIC DNA]</scope>
    <source>
        <strain evidence="2 3">Stock d4-2</strain>
    </source>
</reference>
<dbReference type="InParanoid" id="A0BZ30"/>
<dbReference type="GeneID" id="5016979"/>
<sequence length="419" mass="48884">MLFTQVHPSQQLVQKIGKFCLPILNNYLRTINFQNQIKNYIFTSQMVQVRQNIQSASPFLLDAINKLNYKWNLIISDFSKQIFNNLIFVFHFVDLSWALLYLLSHILILFYTSPIFSVNILMCIFHFLLILRWESQCIIRLSIGNSDLSQGFHIELQYKSSSRFILVFLVQYNDLSQELSLFGITLELVLNMFIKMSAFYGIKFKQLHHSIDCNNKIFMNSYINRINPKTNTTLQIVFLASAGVWLIILLFSNYQFSKQEYYGEQLECKLKYDGYKRCRLNNKLLYKERINSSDCQDQYVCNTILAAYPITIIDLVLIVIALTMCLLKQSNLPGNTINFNYISIISVAVSGLTLIVLSIILMSAINNYDLQAWVIVSQFFVSLILFASLIFIRREEQLSSEILKQEQLNNVEIKQYVVY</sequence>
<evidence type="ECO:0008006" key="4">
    <source>
        <dbReference type="Google" id="ProtNLM"/>
    </source>
</evidence>
<gene>
    <name evidence="2" type="ORF">GSPATT00033650001</name>
</gene>
<evidence type="ECO:0000256" key="1">
    <source>
        <dbReference type="SAM" id="Phobius"/>
    </source>
</evidence>
<dbReference type="AlphaFoldDB" id="A0BZ30"/>
<dbReference type="HOGENOM" id="CLU_656336_0_0_1"/>
<dbReference type="RefSeq" id="XP_001431195.1">
    <property type="nucleotide sequence ID" value="XM_001431158.1"/>
</dbReference>
<dbReference type="KEGG" id="ptm:GSPATT00033650001"/>
<feature type="transmembrane region" description="Helical" evidence="1">
    <location>
        <begin position="234"/>
        <end position="254"/>
    </location>
</feature>
<keyword evidence="1" id="KW-1133">Transmembrane helix</keyword>
<dbReference type="Proteomes" id="UP000000600">
    <property type="component" value="Unassembled WGS sequence"/>
</dbReference>
<feature type="transmembrane region" description="Helical" evidence="1">
    <location>
        <begin position="339"/>
        <end position="365"/>
    </location>
</feature>
<dbReference type="OrthoDB" id="311104at2759"/>
<proteinExistence type="predicted"/>
<organism evidence="2 3">
    <name type="scientific">Paramecium tetraurelia</name>
    <dbReference type="NCBI Taxonomy" id="5888"/>
    <lineage>
        <taxon>Eukaryota</taxon>
        <taxon>Sar</taxon>
        <taxon>Alveolata</taxon>
        <taxon>Ciliophora</taxon>
        <taxon>Intramacronucleata</taxon>
        <taxon>Oligohymenophorea</taxon>
        <taxon>Peniculida</taxon>
        <taxon>Parameciidae</taxon>
        <taxon>Paramecium</taxon>
    </lineage>
</organism>
<accession>A0BZ30</accession>
<feature type="transmembrane region" description="Helical" evidence="1">
    <location>
        <begin position="371"/>
        <end position="392"/>
    </location>
</feature>
<keyword evidence="3" id="KW-1185">Reference proteome</keyword>